<dbReference type="Proteomes" id="UP000826656">
    <property type="component" value="Unassembled WGS sequence"/>
</dbReference>
<gene>
    <name evidence="2" type="ORF">KY290_032122</name>
</gene>
<reference evidence="2 3" key="1">
    <citation type="journal article" date="2021" name="bioRxiv">
        <title>Chromosome-scale and haplotype-resolved genome assembly of a tetraploid potato cultivar.</title>
        <authorList>
            <person name="Sun H."/>
            <person name="Jiao W.-B."/>
            <person name="Krause K."/>
            <person name="Campoy J.A."/>
            <person name="Goel M."/>
            <person name="Folz-Donahue K."/>
            <person name="Kukat C."/>
            <person name="Huettel B."/>
            <person name="Schneeberger K."/>
        </authorList>
    </citation>
    <scope>NUCLEOTIDE SEQUENCE [LARGE SCALE GENOMIC DNA]</scope>
    <source>
        <strain evidence="2">SolTubOtavaFocal</strain>
        <tissue evidence="2">Leaves</tissue>
    </source>
</reference>
<keyword evidence="1" id="KW-1133">Transmembrane helix</keyword>
<keyword evidence="3" id="KW-1185">Reference proteome</keyword>
<comment type="caution">
    <text evidence="2">The sequence shown here is derived from an EMBL/GenBank/DDBJ whole genome shotgun (WGS) entry which is preliminary data.</text>
</comment>
<dbReference type="EMBL" id="JAIVGD010000023">
    <property type="protein sequence ID" value="KAH0744129.1"/>
    <property type="molecule type" value="Genomic_DNA"/>
</dbReference>
<proteinExistence type="predicted"/>
<keyword evidence="1" id="KW-0472">Membrane</keyword>
<accession>A0ABQ7UB79</accession>
<organism evidence="2 3">
    <name type="scientific">Solanum tuberosum</name>
    <name type="common">Potato</name>
    <dbReference type="NCBI Taxonomy" id="4113"/>
    <lineage>
        <taxon>Eukaryota</taxon>
        <taxon>Viridiplantae</taxon>
        <taxon>Streptophyta</taxon>
        <taxon>Embryophyta</taxon>
        <taxon>Tracheophyta</taxon>
        <taxon>Spermatophyta</taxon>
        <taxon>Magnoliopsida</taxon>
        <taxon>eudicotyledons</taxon>
        <taxon>Gunneridae</taxon>
        <taxon>Pentapetalae</taxon>
        <taxon>asterids</taxon>
        <taxon>lamiids</taxon>
        <taxon>Solanales</taxon>
        <taxon>Solanaceae</taxon>
        <taxon>Solanoideae</taxon>
        <taxon>Solaneae</taxon>
        <taxon>Solanum</taxon>
    </lineage>
</organism>
<evidence type="ECO:0000313" key="3">
    <source>
        <dbReference type="Proteomes" id="UP000826656"/>
    </source>
</evidence>
<evidence type="ECO:0000313" key="2">
    <source>
        <dbReference type="EMBL" id="KAH0744129.1"/>
    </source>
</evidence>
<keyword evidence="1" id="KW-0812">Transmembrane</keyword>
<name>A0ABQ7UB79_SOLTU</name>
<feature type="transmembrane region" description="Helical" evidence="1">
    <location>
        <begin position="45"/>
        <end position="66"/>
    </location>
</feature>
<evidence type="ECO:0000256" key="1">
    <source>
        <dbReference type="SAM" id="Phobius"/>
    </source>
</evidence>
<sequence>MGKKLYSVKRGEREDVKVDIETARRDFRWDFVWRLVTFFARGRRWYRGGGIVGMLLLLGIEMNGFLG</sequence>
<protein>
    <submittedName>
        <fullName evidence="2">Uncharacterized protein</fullName>
    </submittedName>
</protein>